<proteinExistence type="predicted"/>
<dbReference type="PATRIC" id="fig|1379870.5.peg.4981"/>
<keyword evidence="2" id="KW-1185">Reference proteome</keyword>
<gene>
    <name evidence="1" type="ORF">SD10_23015</name>
</gene>
<protein>
    <recommendedName>
        <fullName evidence="3">Lipid A biosynthesis acyltransferase</fullName>
    </recommendedName>
</protein>
<accession>A0A0E3V9P6</accession>
<dbReference type="STRING" id="1379870.SD10_23015"/>
<evidence type="ECO:0000313" key="2">
    <source>
        <dbReference type="Proteomes" id="UP000033054"/>
    </source>
</evidence>
<dbReference type="RefSeq" id="WP_046577081.1">
    <property type="nucleotide sequence ID" value="NZ_CP010429.1"/>
</dbReference>
<organism evidence="1 2">
    <name type="scientific">Spirosoma radiotolerans</name>
    <dbReference type="NCBI Taxonomy" id="1379870"/>
    <lineage>
        <taxon>Bacteria</taxon>
        <taxon>Pseudomonadati</taxon>
        <taxon>Bacteroidota</taxon>
        <taxon>Cytophagia</taxon>
        <taxon>Cytophagales</taxon>
        <taxon>Cytophagaceae</taxon>
        <taxon>Spirosoma</taxon>
    </lineage>
</organism>
<dbReference type="HOGENOM" id="CLU_062626_0_0_10"/>
<reference evidence="1 2" key="1">
    <citation type="journal article" date="2014" name="Curr. Microbiol.">
        <title>Spirosoma radiotolerans sp. nov., a gamma-radiation-resistant bacterium isolated from gamma ray-irradiated soil.</title>
        <authorList>
            <person name="Lee J.J."/>
            <person name="Srinivasan S."/>
            <person name="Lim S."/>
            <person name="Joe M."/>
            <person name="Im S."/>
            <person name="Bae S.I."/>
            <person name="Park K.R."/>
            <person name="Han J.H."/>
            <person name="Park S.H."/>
            <person name="Joo B.M."/>
            <person name="Park S.J."/>
            <person name="Kim M.K."/>
        </authorList>
    </citation>
    <scope>NUCLEOTIDE SEQUENCE [LARGE SCALE GENOMIC DNA]</scope>
    <source>
        <strain evidence="1 2">DG5A</strain>
    </source>
</reference>
<sequence length="371" mass="42386">MLTAKQLYKQELENCRKHFEQVDLEKEQGYLMKFTTFSATVGNLLPDVPRNRHATMFSQLLLQQVFTTFDQECLAAGDLVKLRGAHKMLKKEAGPRIYCTYHLGSYRLLTSILFRQGVDCVLLVGSNMNRAQGDGMAEHIEGLRKKHGLTNVFRVVETGSPSAGLTVLRELKAGRSLIVYVDGSPETAPEAGDEAQFLSVRFGNRRVKTRKGVGYLSHATGIPIIPVVSYRQPDMTNVLHCLKPIRPIAQSDREIYCQEAMQQIYDAFWPFLNQYPEQWEGWNYIHSFLEPEMPKDGLSRRGGIRPAFNEERYSLCDLQQAPILFDRQLYQTYEITEDLRDLLLNLNGVESVEEVVGEEIFGELLEMEVLR</sequence>
<name>A0A0E3V9P6_9BACT</name>
<dbReference type="AlphaFoldDB" id="A0A0E3V9P6"/>
<dbReference type="KEGG" id="srd:SD10_23015"/>
<dbReference type="EMBL" id="CP010429">
    <property type="protein sequence ID" value="AKD57331.1"/>
    <property type="molecule type" value="Genomic_DNA"/>
</dbReference>
<evidence type="ECO:0008006" key="3">
    <source>
        <dbReference type="Google" id="ProtNLM"/>
    </source>
</evidence>
<dbReference type="OrthoDB" id="1373292at2"/>
<dbReference type="Proteomes" id="UP000033054">
    <property type="component" value="Chromosome"/>
</dbReference>
<evidence type="ECO:0000313" key="1">
    <source>
        <dbReference type="EMBL" id="AKD57331.1"/>
    </source>
</evidence>